<dbReference type="CDD" id="cd21381">
    <property type="entry name" value="CTWD_TTC4"/>
    <property type="match status" value="1"/>
</dbReference>
<evidence type="ECO:0000259" key="7">
    <source>
        <dbReference type="Pfam" id="PF18972"/>
    </source>
</evidence>
<proteinExistence type="inferred from homology"/>
<dbReference type="PANTHER" id="PTHR46035">
    <property type="entry name" value="TETRATRICOPEPTIDE REPEAT PROTEIN 4"/>
    <property type="match status" value="1"/>
</dbReference>
<comment type="similarity">
    <text evidence="3">Belongs to the TTC4 family.</text>
</comment>
<feature type="region of interest" description="Disordered" evidence="6">
    <location>
        <begin position="1"/>
        <end position="58"/>
    </location>
</feature>
<evidence type="ECO:0000256" key="6">
    <source>
        <dbReference type="SAM" id="MobiDB-lite"/>
    </source>
</evidence>
<evidence type="ECO:0000256" key="3">
    <source>
        <dbReference type="ARBA" id="ARBA00023602"/>
    </source>
</evidence>
<evidence type="ECO:0000256" key="1">
    <source>
        <dbReference type="ARBA" id="ARBA00022737"/>
    </source>
</evidence>
<evidence type="ECO:0000256" key="5">
    <source>
        <dbReference type="SAM" id="Coils"/>
    </source>
</evidence>
<organism evidence="8 9">
    <name type="scientific">Cephalotrichum gorgonifer</name>
    <dbReference type="NCBI Taxonomy" id="2041049"/>
    <lineage>
        <taxon>Eukaryota</taxon>
        <taxon>Fungi</taxon>
        <taxon>Dikarya</taxon>
        <taxon>Ascomycota</taxon>
        <taxon>Pezizomycotina</taxon>
        <taxon>Sordariomycetes</taxon>
        <taxon>Hypocreomycetidae</taxon>
        <taxon>Microascales</taxon>
        <taxon>Microascaceae</taxon>
        <taxon>Cephalotrichum</taxon>
    </lineage>
</organism>
<comment type="caution">
    <text evidence="8">The sequence shown here is derived from an EMBL/GenBank/DDBJ whole genome shotgun (WGS) entry which is preliminary data.</text>
</comment>
<evidence type="ECO:0000256" key="4">
    <source>
        <dbReference type="PROSITE-ProRule" id="PRU00339"/>
    </source>
</evidence>
<feature type="domain" description="Cns1/TTC4 wheel" evidence="7">
    <location>
        <begin position="298"/>
        <end position="408"/>
    </location>
</feature>
<dbReference type="Proteomes" id="UP001187682">
    <property type="component" value="Unassembled WGS sequence"/>
</dbReference>
<keyword evidence="5" id="KW-0175">Coiled coil</keyword>
<keyword evidence="9" id="KW-1185">Reference proteome</keyword>
<dbReference type="Gene3D" id="1.25.40.10">
    <property type="entry name" value="Tetratricopeptide repeat domain"/>
    <property type="match status" value="1"/>
</dbReference>
<keyword evidence="2 4" id="KW-0802">TPR repeat</keyword>
<reference evidence="8" key="1">
    <citation type="submission" date="2018-03" db="EMBL/GenBank/DDBJ databases">
        <authorList>
            <person name="Guldener U."/>
        </authorList>
    </citation>
    <scope>NUCLEOTIDE SEQUENCE</scope>
</reference>
<dbReference type="GO" id="GO:0051879">
    <property type="term" value="F:Hsp90 protein binding"/>
    <property type="evidence" value="ECO:0007669"/>
    <property type="project" value="InterPro"/>
</dbReference>
<dbReference type="AlphaFoldDB" id="A0AAE8MQZ4"/>
<accession>A0AAE8MQZ4</accession>
<feature type="compositionally biased region" description="Basic and acidic residues" evidence="6">
    <location>
        <begin position="1"/>
        <end position="14"/>
    </location>
</feature>
<dbReference type="GO" id="GO:0005634">
    <property type="term" value="C:nucleus"/>
    <property type="evidence" value="ECO:0007669"/>
    <property type="project" value="TreeGrafter"/>
</dbReference>
<dbReference type="SMART" id="SM00028">
    <property type="entry name" value="TPR"/>
    <property type="match status" value="3"/>
</dbReference>
<dbReference type="PROSITE" id="PS50005">
    <property type="entry name" value="TPR"/>
    <property type="match status" value="1"/>
</dbReference>
<dbReference type="InterPro" id="IPR011990">
    <property type="entry name" value="TPR-like_helical_dom_sf"/>
</dbReference>
<dbReference type="Pfam" id="PF18972">
    <property type="entry name" value="Wheel"/>
    <property type="match status" value="1"/>
</dbReference>
<dbReference type="EMBL" id="ONZQ02000002">
    <property type="protein sequence ID" value="SPN98606.1"/>
    <property type="molecule type" value="Genomic_DNA"/>
</dbReference>
<dbReference type="InterPro" id="IPR044059">
    <property type="entry name" value="Csn1/TTC4_wheel"/>
</dbReference>
<evidence type="ECO:0000313" key="9">
    <source>
        <dbReference type="Proteomes" id="UP001187682"/>
    </source>
</evidence>
<feature type="coiled-coil region" evidence="5">
    <location>
        <begin position="243"/>
        <end position="270"/>
    </location>
</feature>
<protein>
    <submittedName>
        <fullName evidence="8">Related to hsp90 chaperone complex associated protein CNS1</fullName>
    </submittedName>
</protein>
<feature type="compositionally biased region" description="Low complexity" evidence="6">
    <location>
        <begin position="31"/>
        <end position="47"/>
    </location>
</feature>
<dbReference type="GO" id="GO:0005829">
    <property type="term" value="C:cytosol"/>
    <property type="evidence" value="ECO:0007669"/>
    <property type="project" value="TreeGrafter"/>
</dbReference>
<evidence type="ECO:0000313" key="8">
    <source>
        <dbReference type="EMBL" id="SPN98606.1"/>
    </source>
</evidence>
<name>A0AAE8MQZ4_9PEZI</name>
<dbReference type="PANTHER" id="PTHR46035:SF1">
    <property type="entry name" value="TETRATRICOPEPTIDE REPEAT PROTEIN 4"/>
    <property type="match status" value="1"/>
</dbReference>
<dbReference type="SUPFAM" id="SSF48452">
    <property type="entry name" value="TPR-like"/>
    <property type="match status" value="1"/>
</dbReference>
<dbReference type="GO" id="GO:0030544">
    <property type="term" value="F:Hsp70 protein binding"/>
    <property type="evidence" value="ECO:0007669"/>
    <property type="project" value="TreeGrafter"/>
</dbReference>
<sequence>MNPADRKLLEDLDNKLTFTQPPRPKKDVSSTPTAPLPEAETTTPKAPIIGPQEAPRKTVDEVWEDFNKSPLFMTELEENDDIAALQALAYEGTPFDNASDFKERGNECFAEKNPRDAVEYYSKGVNILWHEERKRRPGEVTIGQTEGVPATEEEIAQQKKVLEALYINRAASHLELGNYRSCWLDCAAALRLNPKNVKAWYRSAKALLKVDRIEEADDACARGLALDPDNKALRGVADDIIKRNEFVQKRKKLQEAREASERRKKEVLAAAIKARGVRMRKTDKPPEMEDARVKLVPDEEDPRSTLVFPTMLFYPLHFETDFIKAFNEQETLGDHLSYVFPLPWDTKGEYTAAKVECYVETVTGGLIKIGKKLPLLNVLGGGKVEVVDQVVKIFVVPKAGAEGWVKTFKEQKAKAAAKS</sequence>
<evidence type="ECO:0000256" key="2">
    <source>
        <dbReference type="ARBA" id="ARBA00022803"/>
    </source>
</evidence>
<gene>
    <name evidence="8" type="ORF">DNG_01651</name>
</gene>
<dbReference type="InterPro" id="IPR019734">
    <property type="entry name" value="TPR_rpt"/>
</dbReference>
<keyword evidence="1" id="KW-0677">Repeat</keyword>
<feature type="repeat" description="TPR" evidence="4">
    <location>
        <begin position="197"/>
        <end position="230"/>
    </location>
</feature>
<dbReference type="GO" id="GO:0006457">
    <property type="term" value="P:protein folding"/>
    <property type="evidence" value="ECO:0007669"/>
    <property type="project" value="TreeGrafter"/>
</dbReference>